<feature type="compositionally biased region" description="Low complexity" evidence="1">
    <location>
        <begin position="435"/>
        <end position="454"/>
    </location>
</feature>
<dbReference type="Proteomes" id="UP000298030">
    <property type="component" value="Unassembled WGS sequence"/>
</dbReference>
<evidence type="ECO:0008006" key="4">
    <source>
        <dbReference type="Google" id="ProtNLM"/>
    </source>
</evidence>
<organism evidence="2 3">
    <name type="scientific">Coprinellus micaceus</name>
    <name type="common">Glistening ink-cap mushroom</name>
    <name type="synonym">Coprinus micaceus</name>
    <dbReference type="NCBI Taxonomy" id="71717"/>
    <lineage>
        <taxon>Eukaryota</taxon>
        <taxon>Fungi</taxon>
        <taxon>Dikarya</taxon>
        <taxon>Basidiomycota</taxon>
        <taxon>Agaricomycotina</taxon>
        <taxon>Agaricomycetes</taxon>
        <taxon>Agaricomycetidae</taxon>
        <taxon>Agaricales</taxon>
        <taxon>Agaricineae</taxon>
        <taxon>Psathyrellaceae</taxon>
        <taxon>Coprinellus</taxon>
    </lineage>
</organism>
<keyword evidence="3" id="KW-1185">Reference proteome</keyword>
<dbReference type="EMBL" id="QPFP01000018">
    <property type="protein sequence ID" value="TEB31582.1"/>
    <property type="molecule type" value="Genomic_DNA"/>
</dbReference>
<dbReference type="OrthoDB" id="3155440at2759"/>
<name>A0A4Y7TDE1_COPMI</name>
<protein>
    <recommendedName>
        <fullName evidence="4">F-box domain-containing protein</fullName>
    </recommendedName>
</protein>
<feature type="compositionally biased region" description="Polar residues" evidence="1">
    <location>
        <begin position="16"/>
        <end position="29"/>
    </location>
</feature>
<comment type="caution">
    <text evidence="2">The sequence shown here is derived from an EMBL/GenBank/DDBJ whole genome shotgun (WGS) entry which is preliminary data.</text>
</comment>
<evidence type="ECO:0000313" key="3">
    <source>
        <dbReference type="Proteomes" id="UP000298030"/>
    </source>
</evidence>
<feature type="compositionally biased region" description="Polar residues" evidence="1">
    <location>
        <begin position="36"/>
        <end position="53"/>
    </location>
</feature>
<evidence type="ECO:0000313" key="2">
    <source>
        <dbReference type="EMBL" id="TEB31582.1"/>
    </source>
</evidence>
<feature type="region of interest" description="Disordered" evidence="1">
    <location>
        <begin position="1"/>
        <end position="53"/>
    </location>
</feature>
<evidence type="ECO:0000256" key="1">
    <source>
        <dbReference type="SAM" id="MobiDB-lite"/>
    </source>
</evidence>
<accession>A0A4Y7TDE1</accession>
<feature type="compositionally biased region" description="Polar residues" evidence="1">
    <location>
        <begin position="107"/>
        <end position="118"/>
    </location>
</feature>
<sequence>MRPLPPSTGSTGGRASLSSSIRSYATNLSLRPGETSGLTRPSENGSNDGSTSLEDLPTELLEAIFLLAIQTSFPVEDPNWPNCPMFSKRSYHSPSNSGSGYGPGSMITGTPASGNRARTTPTPTLLTSAPHLLPTVLSQTCRCFRSVLRHAPHLWTYLNVTRTISPHQGQQPLLARQILGWLPIYLARSREAPLRITFDTTKFGSFAAPLSHSNTPATHGNAVHPQSILALLLPALSRWSSITILTSHIGSVALMPLLELLSPLALPRLCHLRLAADIWRPGIVGYGTPVPRLFAGGCLSLDSVVLEGLPLDWKSCAGVGLESGSGLFSSIKNLELRFIAGRYPRWEQFAILLEEGCPQLERLVVRDDFDEALRTLDPPPLPWFEEHVAPSIEGSGSASGRTSSISGSSRLQGHIAGLHITLPPSNERGRGRAYSTSSSSSSSGSSSASSSPTSPHHPHSPRKHRHERQFRKIHLPTLKRLEVHAFTSNASRSNLAVKPSPAASSTPQSIARFLYLFSTPSIHTLAISGLDRDGWLVVAGMLGLPADTRVRAGASGTFPLLATLMIELDSQ</sequence>
<dbReference type="AlphaFoldDB" id="A0A4Y7TDE1"/>
<feature type="region of interest" description="Disordered" evidence="1">
    <location>
        <begin position="91"/>
        <end position="126"/>
    </location>
</feature>
<dbReference type="STRING" id="71717.A0A4Y7TDE1"/>
<feature type="compositionally biased region" description="Basic residues" evidence="1">
    <location>
        <begin position="456"/>
        <end position="468"/>
    </location>
</feature>
<feature type="region of interest" description="Disordered" evidence="1">
    <location>
        <begin position="420"/>
        <end position="468"/>
    </location>
</feature>
<reference evidence="2 3" key="1">
    <citation type="journal article" date="2019" name="Nat. Ecol. Evol.">
        <title>Megaphylogeny resolves global patterns of mushroom evolution.</title>
        <authorList>
            <person name="Varga T."/>
            <person name="Krizsan K."/>
            <person name="Foldi C."/>
            <person name="Dima B."/>
            <person name="Sanchez-Garcia M."/>
            <person name="Sanchez-Ramirez S."/>
            <person name="Szollosi G.J."/>
            <person name="Szarkandi J.G."/>
            <person name="Papp V."/>
            <person name="Albert L."/>
            <person name="Andreopoulos W."/>
            <person name="Angelini C."/>
            <person name="Antonin V."/>
            <person name="Barry K.W."/>
            <person name="Bougher N.L."/>
            <person name="Buchanan P."/>
            <person name="Buyck B."/>
            <person name="Bense V."/>
            <person name="Catcheside P."/>
            <person name="Chovatia M."/>
            <person name="Cooper J."/>
            <person name="Damon W."/>
            <person name="Desjardin D."/>
            <person name="Finy P."/>
            <person name="Geml J."/>
            <person name="Haridas S."/>
            <person name="Hughes K."/>
            <person name="Justo A."/>
            <person name="Karasinski D."/>
            <person name="Kautmanova I."/>
            <person name="Kiss B."/>
            <person name="Kocsube S."/>
            <person name="Kotiranta H."/>
            <person name="LaButti K.M."/>
            <person name="Lechner B.E."/>
            <person name="Liimatainen K."/>
            <person name="Lipzen A."/>
            <person name="Lukacs Z."/>
            <person name="Mihaltcheva S."/>
            <person name="Morgado L.N."/>
            <person name="Niskanen T."/>
            <person name="Noordeloos M.E."/>
            <person name="Ohm R.A."/>
            <person name="Ortiz-Santana B."/>
            <person name="Ovrebo C."/>
            <person name="Racz N."/>
            <person name="Riley R."/>
            <person name="Savchenko A."/>
            <person name="Shiryaev A."/>
            <person name="Soop K."/>
            <person name="Spirin V."/>
            <person name="Szebenyi C."/>
            <person name="Tomsovsky M."/>
            <person name="Tulloss R.E."/>
            <person name="Uehling J."/>
            <person name="Grigoriev I.V."/>
            <person name="Vagvolgyi C."/>
            <person name="Papp T."/>
            <person name="Martin F.M."/>
            <person name="Miettinen O."/>
            <person name="Hibbett D.S."/>
            <person name="Nagy L.G."/>
        </authorList>
    </citation>
    <scope>NUCLEOTIDE SEQUENCE [LARGE SCALE GENOMIC DNA]</scope>
    <source>
        <strain evidence="2 3">FP101781</strain>
    </source>
</reference>
<proteinExistence type="predicted"/>
<gene>
    <name evidence="2" type="ORF">FA13DRAFT_333551</name>
</gene>